<gene>
    <name evidence="2" type="ORF">GCM10010508_06940</name>
</gene>
<dbReference type="Proteomes" id="UP000608955">
    <property type="component" value="Unassembled WGS sequence"/>
</dbReference>
<sequence>MAERTSKQLPARGVELSPGAPFHPRLGDLALDLAKGGKIGVVVALPSDSSASYQLRPPGGGEDWRARSDGSTLRPVPVPVTHVTPMRRDAIYDPRAQQAALPVTVHYEDGGVCETVLVLTPAQVELYSIQFGQLIEARESAREHAR</sequence>
<feature type="region of interest" description="Disordered" evidence="1">
    <location>
        <begin position="50"/>
        <end position="79"/>
    </location>
</feature>
<dbReference type="EMBL" id="BMVF01000002">
    <property type="protein sequence ID" value="GHD84986.1"/>
    <property type="molecule type" value="Genomic_DNA"/>
</dbReference>
<reference evidence="2" key="2">
    <citation type="submission" date="2020-09" db="EMBL/GenBank/DDBJ databases">
        <authorList>
            <person name="Sun Q."/>
            <person name="Ohkuma M."/>
        </authorList>
    </citation>
    <scope>NUCLEOTIDE SEQUENCE</scope>
    <source>
        <strain evidence="2">JCM 4654</strain>
    </source>
</reference>
<dbReference type="AlphaFoldDB" id="A0A918XZ49"/>
<comment type="caution">
    <text evidence="2">The sequence shown here is derived from an EMBL/GenBank/DDBJ whole genome shotgun (WGS) entry which is preliminary data.</text>
</comment>
<evidence type="ECO:0000313" key="2">
    <source>
        <dbReference type="EMBL" id="GHD84986.1"/>
    </source>
</evidence>
<accession>A0A918XZ49</accession>
<name>A0A918XZ49_9ACTN</name>
<reference evidence="2" key="1">
    <citation type="journal article" date="2014" name="Int. J. Syst. Evol. Microbiol.">
        <title>Complete genome sequence of Corynebacterium casei LMG S-19264T (=DSM 44701T), isolated from a smear-ripened cheese.</title>
        <authorList>
            <consortium name="US DOE Joint Genome Institute (JGI-PGF)"/>
            <person name="Walter F."/>
            <person name="Albersmeier A."/>
            <person name="Kalinowski J."/>
            <person name="Ruckert C."/>
        </authorList>
    </citation>
    <scope>NUCLEOTIDE SEQUENCE</scope>
    <source>
        <strain evidence="2">JCM 4654</strain>
    </source>
</reference>
<evidence type="ECO:0000313" key="3">
    <source>
        <dbReference type="Proteomes" id="UP000608955"/>
    </source>
</evidence>
<feature type="region of interest" description="Disordered" evidence="1">
    <location>
        <begin position="1"/>
        <end position="20"/>
    </location>
</feature>
<dbReference type="RefSeq" id="WP_190176199.1">
    <property type="nucleotide sequence ID" value="NZ_BMVF01000002.1"/>
</dbReference>
<evidence type="ECO:0000256" key="1">
    <source>
        <dbReference type="SAM" id="MobiDB-lite"/>
    </source>
</evidence>
<organism evidence="2 3">
    <name type="scientific">Streptomyces naganishii JCM 4654</name>
    <dbReference type="NCBI Taxonomy" id="1306179"/>
    <lineage>
        <taxon>Bacteria</taxon>
        <taxon>Bacillati</taxon>
        <taxon>Actinomycetota</taxon>
        <taxon>Actinomycetes</taxon>
        <taxon>Kitasatosporales</taxon>
        <taxon>Streptomycetaceae</taxon>
        <taxon>Streptomyces</taxon>
    </lineage>
</organism>
<proteinExistence type="predicted"/>
<keyword evidence="3" id="KW-1185">Reference proteome</keyword>
<protein>
    <submittedName>
        <fullName evidence="2">Uncharacterized protein</fullName>
    </submittedName>
</protein>